<dbReference type="PANTHER" id="PTHR40070">
    <property type="entry name" value="UPF0478 PROTEIN YTXG"/>
    <property type="match status" value="1"/>
</dbReference>
<proteinExistence type="predicted"/>
<evidence type="ECO:0000313" key="3">
    <source>
        <dbReference type="Proteomes" id="UP000276128"/>
    </source>
</evidence>
<keyword evidence="3" id="KW-1185">Reference proteome</keyword>
<dbReference type="PANTHER" id="PTHR40070:SF1">
    <property type="entry name" value="UPF0478 PROTEIN YTXG"/>
    <property type="match status" value="1"/>
</dbReference>
<evidence type="ECO:0000313" key="2">
    <source>
        <dbReference type="EMBL" id="RTE10686.1"/>
    </source>
</evidence>
<accession>A0A430JI76</accession>
<dbReference type="AlphaFoldDB" id="A0A430JI76"/>
<protein>
    <submittedName>
        <fullName evidence="2">DUF948 domain-containing protein</fullName>
    </submittedName>
</protein>
<keyword evidence="1" id="KW-1133">Transmembrane helix</keyword>
<evidence type="ECO:0000256" key="1">
    <source>
        <dbReference type="SAM" id="Phobius"/>
    </source>
</evidence>
<keyword evidence="1" id="KW-0812">Transmembrane</keyword>
<dbReference type="OrthoDB" id="2606669at2"/>
<dbReference type="Proteomes" id="UP000276128">
    <property type="component" value="Unassembled WGS sequence"/>
</dbReference>
<sequence>MLLQISVLIVAIAFAVLVVYLVQTLKSLRASLEETTAAMRQVNMEVKEIGGDVRSVIQHTNELAIDVKSKLSTLNHWFGSANDIGRVVHSLTSSMKQMAVASEPPASAAKPNAVLSGLGIAWDVWRTIRARRKSFAESKCKKPMS</sequence>
<keyword evidence="1" id="KW-0472">Membrane</keyword>
<dbReference type="InterPro" id="IPR009293">
    <property type="entry name" value="UPF0478"/>
</dbReference>
<feature type="transmembrane region" description="Helical" evidence="1">
    <location>
        <begin position="6"/>
        <end position="22"/>
    </location>
</feature>
<dbReference type="Pfam" id="PF06103">
    <property type="entry name" value="DUF948"/>
    <property type="match status" value="1"/>
</dbReference>
<reference evidence="2 3" key="1">
    <citation type="submission" date="2018-12" db="EMBL/GenBank/DDBJ databases">
        <title>Bacillus ochoae sp. nov., Paenibacillus whitsoniae sp. nov., Paenibacillus spiritus sp. nov. Isolated from the Mars Exploration Rover during spacecraft assembly.</title>
        <authorList>
            <person name="Seuylemezian A."/>
            <person name="Vaishampayan P."/>
        </authorList>
    </citation>
    <scope>NUCLEOTIDE SEQUENCE [LARGE SCALE GENOMIC DNA]</scope>
    <source>
        <strain evidence="2 3">MER 54</strain>
    </source>
</reference>
<gene>
    <name evidence="2" type="ORF">EJQ19_05280</name>
</gene>
<comment type="caution">
    <text evidence="2">The sequence shown here is derived from an EMBL/GenBank/DDBJ whole genome shotgun (WGS) entry which is preliminary data.</text>
</comment>
<name>A0A430JI76_9BACL</name>
<dbReference type="RefSeq" id="WP_126140149.1">
    <property type="nucleotide sequence ID" value="NZ_RXHU01000015.1"/>
</dbReference>
<organism evidence="2 3">
    <name type="scientific">Paenibacillus whitsoniae</name>
    <dbReference type="NCBI Taxonomy" id="2496558"/>
    <lineage>
        <taxon>Bacteria</taxon>
        <taxon>Bacillati</taxon>
        <taxon>Bacillota</taxon>
        <taxon>Bacilli</taxon>
        <taxon>Bacillales</taxon>
        <taxon>Paenibacillaceae</taxon>
        <taxon>Paenibacillus</taxon>
    </lineage>
</organism>
<dbReference type="EMBL" id="RXHU01000015">
    <property type="protein sequence ID" value="RTE10686.1"/>
    <property type="molecule type" value="Genomic_DNA"/>
</dbReference>